<protein>
    <submittedName>
        <fullName evidence="4">ExeM/NucH family extracellular endonuclease</fullName>
    </submittedName>
</protein>
<dbReference type="Gene3D" id="2.60.40.60">
    <property type="entry name" value="Cadherins"/>
    <property type="match status" value="1"/>
</dbReference>
<dbReference type="InterPro" id="IPR001322">
    <property type="entry name" value="Lamin_tail_dom"/>
</dbReference>
<keyword evidence="4" id="KW-0255">Endonuclease</keyword>
<dbReference type="GO" id="GO:0007156">
    <property type="term" value="P:homophilic cell adhesion via plasma membrane adhesion molecules"/>
    <property type="evidence" value="ECO:0007669"/>
    <property type="project" value="InterPro"/>
</dbReference>
<feature type="signal peptide" evidence="1">
    <location>
        <begin position="1"/>
        <end position="22"/>
    </location>
</feature>
<dbReference type="InterPro" id="IPR005135">
    <property type="entry name" value="Endo/exonuclease/phosphatase"/>
</dbReference>
<dbReference type="GO" id="GO:0005509">
    <property type="term" value="F:calcium ion binding"/>
    <property type="evidence" value="ECO:0007669"/>
    <property type="project" value="InterPro"/>
</dbReference>
<comment type="caution">
    <text evidence="4">The sequence shown here is derived from an EMBL/GenBank/DDBJ whole genome shotgun (WGS) entry which is preliminary data.</text>
</comment>
<evidence type="ECO:0000259" key="2">
    <source>
        <dbReference type="PROSITE" id="PS50268"/>
    </source>
</evidence>
<dbReference type="PROSITE" id="PS50268">
    <property type="entry name" value="CADHERIN_2"/>
    <property type="match status" value="1"/>
</dbReference>
<accession>A0A7Y0DSH7</accession>
<dbReference type="InterPro" id="IPR036415">
    <property type="entry name" value="Lamin_tail_dom_sf"/>
</dbReference>
<dbReference type="SUPFAM" id="SSF74853">
    <property type="entry name" value="Lamin A/C globular tail domain"/>
    <property type="match status" value="1"/>
</dbReference>
<dbReference type="CDD" id="cd04486">
    <property type="entry name" value="YhcR_OBF_like"/>
    <property type="match status" value="1"/>
</dbReference>
<keyword evidence="4" id="KW-0378">Hydrolase</keyword>
<dbReference type="RefSeq" id="WP_169019696.1">
    <property type="nucleotide sequence ID" value="NZ_JABBMT010000008.1"/>
</dbReference>
<dbReference type="AlphaFoldDB" id="A0A7Y0DSH7"/>
<dbReference type="InterPro" id="IPR002126">
    <property type="entry name" value="Cadherin-like_dom"/>
</dbReference>
<dbReference type="Pfam" id="PF00932">
    <property type="entry name" value="LTD"/>
    <property type="match status" value="1"/>
</dbReference>
<dbReference type="InterPro" id="IPR015919">
    <property type="entry name" value="Cadherin-like_sf"/>
</dbReference>
<dbReference type="GO" id="GO:0016020">
    <property type="term" value="C:membrane"/>
    <property type="evidence" value="ECO:0007669"/>
    <property type="project" value="InterPro"/>
</dbReference>
<gene>
    <name evidence="4" type="ORF">HHO47_07245</name>
</gene>
<evidence type="ECO:0000313" key="5">
    <source>
        <dbReference type="Proteomes" id="UP000570493"/>
    </source>
</evidence>
<dbReference type="InterPro" id="IPR020008">
    <property type="entry name" value="GlyGly_CTERM"/>
</dbReference>
<dbReference type="CDD" id="cd10283">
    <property type="entry name" value="MnuA_DNase1-like"/>
    <property type="match status" value="1"/>
</dbReference>
<organism evidence="4 5">
    <name type="scientific">Pseudoalteromonas arctica</name>
    <dbReference type="NCBI Taxonomy" id="394751"/>
    <lineage>
        <taxon>Bacteria</taxon>
        <taxon>Pseudomonadati</taxon>
        <taxon>Pseudomonadota</taxon>
        <taxon>Gammaproteobacteria</taxon>
        <taxon>Alteromonadales</taxon>
        <taxon>Pseudoalteromonadaceae</taxon>
        <taxon>Pseudoalteromonas</taxon>
    </lineage>
</organism>
<dbReference type="InterPro" id="IPR036691">
    <property type="entry name" value="Endo/exonu/phosph_ase_sf"/>
</dbReference>
<reference evidence="4" key="1">
    <citation type="submission" date="2020-04" db="EMBL/GenBank/DDBJ databases">
        <title>Genome Sequencing for Pseudoaltermonas arctica.</title>
        <authorList>
            <person name="Elkins N.S."/>
        </authorList>
    </citation>
    <scope>NUCLEOTIDE SEQUENCE [LARGE SCALE GENOMIC DNA]</scope>
    <source>
        <strain evidence="4">NEC-BIFX-2020_0012</strain>
    </source>
</reference>
<dbReference type="Proteomes" id="UP000570493">
    <property type="component" value="Unassembled WGS sequence"/>
</dbReference>
<dbReference type="PROSITE" id="PS51841">
    <property type="entry name" value="LTD"/>
    <property type="match status" value="1"/>
</dbReference>
<keyword evidence="4" id="KW-0540">Nuclease</keyword>
<feature type="domain" description="Cadherin" evidence="2">
    <location>
        <begin position="790"/>
        <end position="895"/>
    </location>
</feature>
<dbReference type="PANTHER" id="PTHR42834">
    <property type="entry name" value="ENDONUCLEASE/EXONUCLEASE/PHOSPHATASE FAMILY PROTEIN (AFU_ORTHOLOGUE AFUA_3G09210)"/>
    <property type="match status" value="1"/>
</dbReference>
<name>A0A7Y0DSH7_9GAMM</name>
<proteinExistence type="predicted"/>
<evidence type="ECO:0000256" key="1">
    <source>
        <dbReference type="SAM" id="SignalP"/>
    </source>
</evidence>
<keyword evidence="5" id="KW-1185">Reference proteome</keyword>
<sequence>MFKTKITPLALVIASLSAPAYANLIISEYVEGGSNNKAIELFNTSGETLSLDGYNISLYANGNGDLTTPNNTLALSGSLAANSTYVIVNAGSADELKAKADTEATVTYFNGDDALVLTKDGTIVDSFGQLGVDPGSEWSAGGVSTKDKTLRRKLSITAGRSDVTASFDPSEQWLQFDKNDFSGLGFHGESTEPTPDPEPVTPLECGAAKTLISAVQGEGGDSPLVNTEIELEGVVTADFQGSEQLSGFFITSLDADIDTNPLTSEGVFVYFADTDVNIGDHVRVKGSVAEYFQATQIGDVSQVEVCATGLTPTATNITLPVNNVADLEAYEGMLVSLEQTLVVSNNYGLGRYGEVGLATERLYQGTQIALPGNAANTVEAENINKHILLDDGSTKQNLDPVSYPGTGLDAYNTLRLGDSVNAITGVMGYSFDRYRIHPTVQPTFVAANPRTNAPELHADADLRIASFNVLNYFNGDGQGAGFPTSRGADSEAEFIRQQAKIVSALVAIEADVIGLMEIENDGFGANSAIASLVSALNDEDSNNEYAFVNFNVNKIGTDAITTALIYRANKVAQVGTAAITTEYPFDYSNRPPIAQSFKSFQSEEVFTVAVAHLKSKGSCGSADGNNADLGDGQACWNEIRVAGANSFADWLHSKPTGVEDEDIILVGDMNAYAMEDPIRAFADKGFKNVVAELDGNTLGYSYSFSGRMGSLDHAVASPSLLAKVVAATDWHINADEPISLDYNVEFKSDSQVASLYSDSAYRASDHDPVIIDIQSTPAVEPTPEPQAPVLEPEQSFNVLENSAIGTIIGQLEFSDADAEYTPVVEFIVSGHNAITINQQGQLIVAGDLDFEFERKITLMVQAKDSAGNLSNAQLVYININNDKSDDKGDDSGSLFWLTLLALPLTLLRRKKA</sequence>
<dbReference type="EMBL" id="JABBMT010000008">
    <property type="protein sequence ID" value="NMM40638.1"/>
    <property type="molecule type" value="Genomic_DNA"/>
</dbReference>
<dbReference type="Gene3D" id="3.60.10.10">
    <property type="entry name" value="Endonuclease/exonuclease/phosphatase"/>
    <property type="match status" value="1"/>
</dbReference>
<dbReference type="NCBIfam" id="NF033681">
    <property type="entry name" value="ExeM_NucH_DNase"/>
    <property type="match status" value="1"/>
</dbReference>
<feature type="domain" description="LTD" evidence="3">
    <location>
        <begin position="14"/>
        <end position="131"/>
    </location>
</feature>
<dbReference type="SUPFAM" id="SSF56219">
    <property type="entry name" value="DNase I-like"/>
    <property type="match status" value="1"/>
</dbReference>
<dbReference type="GO" id="GO:0004519">
    <property type="term" value="F:endonuclease activity"/>
    <property type="evidence" value="ECO:0007669"/>
    <property type="project" value="UniProtKB-KW"/>
</dbReference>
<keyword evidence="1" id="KW-0732">Signal</keyword>
<feature type="chain" id="PRO_5031333354" evidence="1">
    <location>
        <begin position="23"/>
        <end position="912"/>
    </location>
</feature>
<dbReference type="Pfam" id="PF03372">
    <property type="entry name" value="Exo_endo_phos"/>
    <property type="match status" value="1"/>
</dbReference>
<dbReference type="PRINTS" id="PR00205">
    <property type="entry name" value="CADHERIN"/>
</dbReference>
<dbReference type="InterPro" id="IPR047971">
    <property type="entry name" value="ExeM-like"/>
</dbReference>
<evidence type="ECO:0000259" key="3">
    <source>
        <dbReference type="PROSITE" id="PS51841"/>
    </source>
</evidence>
<dbReference type="FunFam" id="3.60.10.10:FF:000072">
    <property type="entry name" value="Extracellular nuclease"/>
    <property type="match status" value="1"/>
</dbReference>
<evidence type="ECO:0000313" key="4">
    <source>
        <dbReference type="EMBL" id="NMM40638.1"/>
    </source>
</evidence>
<dbReference type="SUPFAM" id="SSF49313">
    <property type="entry name" value="Cadherin-like"/>
    <property type="match status" value="1"/>
</dbReference>
<dbReference type="PANTHER" id="PTHR42834:SF1">
    <property type="entry name" value="ENDONUCLEASE_EXONUCLEASE_PHOSPHATASE FAMILY PROTEIN (AFU_ORTHOLOGUE AFUA_3G09210)"/>
    <property type="match status" value="1"/>
</dbReference>
<dbReference type="NCBIfam" id="TIGR03501">
    <property type="entry name" value="GlyGly_CTERM"/>
    <property type="match status" value="1"/>
</dbReference>
<dbReference type="CDD" id="cd11304">
    <property type="entry name" value="Cadherin_repeat"/>
    <property type="match status" value="1"/>
</dbReference>